<name>A0A8A7K5I8_9FIRM</name>
<dbReference type="Proteomes" id="UP000665020">
    <property type="component" value="Chromosome"/>
</dbReference>
<dbReference type="AlphaFoldDB" id="A0A8A7K5I8"/>
<dbReference type="GO" id="GO:0006310">
    <property type="term" value="P:DNA recombination"/>
    <property type="evidence" value="ECO:0007669"/>
    <property type="project" value="UniProtKB-KW"/>
</dbReference>
<dbReference type="GO" id="GO:0003677">
    <property type="term" value="F:DNA binding"/>
    <property type="evidence" value="ECO:0007669"/>
    <property type="project" value="InterPro"/>
</dbReference>
<evidence type="ECO:0000259" key="2">
    <source>
        <dbReference type="PROSITE" id="PS51898"/>
    </source>
</evidence>
<dbReference type="PROSITE" id="PS51898">
    <property type="entry name" value="TYR_RECOMBINASE"/>
    <property type="match status" value="1"/>
</dbReference>
<keyword evidence="1" id="KW-0233">DNA recombination</keyword>
<dbReference type="Gene3D" id="1.10.443.10">
    <property type="entry name" value="Intergrase catalytic core"/>
    <property type="match status" value="1"/>
</dbReference>
<dbReference type="GO" id="GO:0015074">
    <property type="term" value="P:DNA integration"/>
    <property type="evidence" value="ECO:0007669"/>
    <property type="project" value="InterPro"/>
</dbReference>
<dbReference type="InterPro" id="IPR002104">
    <property type="entry name" value="Integrase_catalytic"/>
</dbReference>
<evidence type="ECO:0000256" key="1">
    <source>
        <dbReference type="ARBA" id="ARBA00023172"/>
    </source>
</evidence>
<dbReference type="KEGG" id="ifn:GM661_00640"/>
<keyword evidence="4" id="KW-1185">Reference proteome</keyword>
<protein>
    <submittedName>
        <fullName evidence="3">Tyrosine-type recombinase/integrase</fullName>
    </submittedName>
</protein>
<evidence type="ECO:0000313" key="4">
    <source>
        <dbReference type="Proteomes" id="UP000665020"/>
    </source>
</evidence>
<dbReference type="EMBL" id="CP046640">
    <property type="protein sequence ID" value="QTL96581.1"/>
    <property type="molecule type" value="Genomic_DNA"/>
</dbReference>
<proteinExistence type="predicted"/>
<reference evidence="3" key="1">
    <citation type="submission" date="2019-12" db="EMBL/GenBank/DDBJ databases">
        <authorList>
            <person name="zhang j."/>
            <person name="sun C.M."/>
        </authorList>
    </citation>
    <scope>NUCLEOTIDE SEQUENCE</scope>
    <source>
        <strain evidence="3">NS-1</strain>
    </source>
</reference>
<feature type="domain" description="Tyr recombinase" evidence="2">
    <location>
        <begin position="1"/>
        <end position="78"/>
    </location>
</feature>
<accession>A0A8A7K5I8</accession>
<dbReference type="RefSeq" id="WP_230868299.1">
    <property type="nucleotide sequence ID" value="NZ_CP046640.1"/>
</dbReference>
<dbReference type="InterPro" id="IPR013762">
    <property type="entry name" value="Integrase-like_cat_sf"/>
</dbReference>
<sequence length="78" mass="8978">MPDGRKVKPRTAYNRYTNIFKKAGLSQFNLKSLRNTHATFLLQAGVHSKIVQKRLGHSSIKVTLDIYSHVFQFFKKGL</sequence>
<dbReference type="InterPro" id="IPR011010">
    <property type="entry name" value="DNA_brk_join_enz"/>
</dbReference>
<evidence type="ECO:0000313" key="3">
    <source>
        <dbReference type="EMBL" id="QTL96581.1"/>
    </source>
</evidence>
<dbReference type="SUPFAM" id="SSF56349">
    <property type="entry name" value="DNA breaking-rejoining enzymes"/>
    <property type="match status" value="1"/>
</dbReference>
<organism evidence="3 4">
    <name type="scientific">Iocasia fonsfrigidae</name>
    <dbReference type="NCBI Taxonomy" id="2682810"/>
    <lineage>
        <taxon>Bacteria</taxon>
        <taxon>Bacillati</taxon>
        <taxon>Bacillota</taxon>
        <taxon>Clostridia</taxon>
        <taxon>Halanaerobiales</taxon>
        <taxon>Halanaerobiaceae</taxon>
        <taxon>Iocasia</taxon>
    </lineage>
</organism>
<gene>
    <name evidence="3" type="ORF">GM661_00640</name>
</gene>
<dbReference type="Pfam" id="PF00589">
    <property type="entry name" value="Phage_integrase"/>
    <property type="match status" value="1"/>
</dbReference>